<keyword evidence="2 5" id="KW-0812">Transmembrane</keyword>
<dbReference type="GO" id="GO:0005886">
    <property type="term" value="C:plasma membrane"/>
    <property type="evidence" value="ECO:0007669"/>
    <property type="project" value="TreeGrafter"/>
</dbReference>
<evidence type="ECO:0000256" key="2">
    <source>
        <dbReference type="ARBA" id="ARBA00022692"/>
    </source>
</evidence>
<dbReference type="GO" id="GO:0017046">
    <property type="term" value="F:peptide hormone binding"/>
    <property type="evidence" value="ECO:0007669"/>
    <property type="project" value="TreeGrafter"/>
</dbReference>
<evidence type="ECO:0000313" key="6">
    <source>
        <dbReference type="EMBL" id="CAD7658091.1"/>
    </source>
</evidence>
<accession>A0A7R9MDP9</accession>
<dbReference type="Gene3D" id="1.20.1070.10">
    <property type="entry name" value="Rhodopsin 7-helix transmembrane proteins"/>
    <property type="match status" value="1"/>
</dbReference>
<dbReference type="InterPro" id="IPR000832">
    <property type="entry name" value="GPCR_2_secretin-like"/>
</dbReference>
<feature type="transmembrane region" description="Helical" evidence="5">
    <location>
        <begin position="6"/>
        <end position="27"/>
    </location>
</feature>
<dbReference type="PANTHER" id="PTHR45620:SF1">
    <property type="entry name" value="G-PROTEIN COUPLED RECEPTORS FAMILY 2 PROFILE 2 DOMAIN-CONTAINING PROTEIN"/>
    <property type="match status" value="1"/>
</dbReference>
<dbReference type="InterPro" id="IPR050332">
    <property type="entry name" value="GPCR_2"/>
</dbReference>
<dbReference type="EMBL" id="CAJPVJ010014292">
    <property type="protein sequence ID" value="CAG2175277.1"/>
    <property type="molecule type" value="Genomic_DNA"/>
</dbReference>
<evidence type="ECO:0000256" key="1">
    <source>
        <dbReference type="ARBA" id="ARBA00004141"/>
    </source>
</evidence>
<dbReference type="Pfam" id="PF00002">
    <property type="entry name" value="7tm_2"/>
    <property type="match status" value="1"/>
</dbReference>
<evidence type="ECO:0000256" key="5">
    <source>
        <dbReference type="SAM" id="Phobius"/>
    </source>
</evidence>
<organism evidence="6">
    <name type="scientific">Oppiella nova</name>
    <dbReference type="NCBI Taxonomy" id="334625"/>
    <lineage>
        <taxon>Eukaryota</taxon>
        <taxon>Metazoa</taxon>
        <taxon>Ecdysozoa</taxon>
        <taxon>Arthropoda</taxon>
        <taxon>Chelicerata</taxon>
        <taxon>Arachnida</taxon>
        <taxon>Acari</taxon>
        <taxon>Acariformes</taxon>
        <taxon>Sarcoptiformes</taxon>
        <taxon>Oribatida</taxon>
        <taxon>Brachypylina</taxon>
        <taxon>Oppioidea</taxon>
        <taxon>Oppiidae</taxon>
        <taxon>Oppiella</taxon>
    </lineage>
</organism>
<protein>
    <submittedName>
        <fullName evidence="6">Uncharacterized protein</fullName>
    </submittedName>
</protein>
<evidence type="ECO:0000256" key="3">
    <source>
        <dbReference type="ARBA" id="ARBA00022989"/>
    </source>
</evidence>
<name>A0A7R9MDP9_9ACAR</name>
<feature type="transmembrane region" description="Helical" evidence="5">
    <location>
        <begin position="70"/>
        <end position="88"/>
    </location>
</feature>
<dbReference type="GO" id="GO:0007188">
    <property type="term" value="P:adenylate cyclase-modulating G protein-coupled receptor signaling pathway"/>
    <property type="evidence" value="ECO:0007669"/>
    <property type="project" value="TreeGrafter"/>
</dbReference>
<feature type="non-terminal residue" evidence="6">
    <location>
        <position position="1"/>
    </location>
</feature>
<evidence type="ECO:0000256" key="4">
    <source>
        <dbReference type="ARBA" id="ARBA00023136"/>
    </source>
</evidence>
<dbReference type="PANTHER" id="PTHR45620">
    <property type="entry name" value="PDF RECEPTOR-LIKE PROTEIN-RELATED"/>
    <property type="match status" value="1"/>
</dbReference>
<keyword evidence="4 5" id="KW-0472">Membrane</keyword>
<feature type="transmembrane region" description="Helical" evidence="5">
    <location>
        <begin position="39"/>
        <end position="64"/>
    </location>
</feature>
<dbReference type="AlphaFoldDB" id="A0A7R9MDP9"/>
<sequence length="106" mass="12769">SRILNFVFFINITRVLFLKMFSSSVSVRQYKYRTWFKSTFILVPLFGVHYMFLLVFNSLSAISYDIFEIIWLYIDLLFSSFQCSFWWSDRGDRDYGSQSSHSHRIS</sequence>
<keyword evidence="7" id="KW-1185">Reference proteome</keyword>
<dbReference type="EMBL" id="OC929117">
    <property type="protein sequence ID" value="CAD7658091.1"/>
    <property type="molecule type" value="Genomic_DNA"/>
</dbReference>
<reference evidence="6" key="1">
    <citation type="submission" date="2020-11" db="EMBL/GenBank/DDBJ databases">
        <authorList>
            <person name="Tran Van P."/>
        </authorList>
    </citation>
    <scope>NUCLEOTIDE SEQUENCE</scope>
</reference>
<comment type="subcellular location">
    <subcellularLocation>
        <location evidence="1">Membrane</location>
        <topology evidence="1">Multi-pass membrane protein</topology>
    </subcellularLocation>
</comment>
<dbReference type="OrthoDB" id="6516077at2759"/>
<evidence type="ECO:0000313" key="7">
    <source>
        <dbReference type="Proteomes" id="UP000728032"/>
    </source>
</evidence>
<keyword evidence="3 5" id="KW-1133">Transmembrane helix</keyword>
<proteinExistence type="predicted"/>
<dbReference type="Proteomes" id="UP000728032">
    <property type="component" value="Unassembled WGS sequence"/>
</dbReference>
<dbReference type="GO" id="GO:0008528">
    <property type="term" value="F:G protein-coupled peptide receptor activity"/>
    <property type="evidence" value="ECO:0007669"/>
    <property type="project" value="TreeGrafter"/>
</dbReference>
<gene>
    <name evidence="6" type="ORF">ONB1V03_LOCUS14716</name>
</gene>